<organism evidence="1 2">
    <name type="scientific">Dermacentor silvarum</name>
    <name type="common">Tick</name>
    <dbReference type="NCBI Taxonomy" id="543639"/>
    <lineage>
        <taxon>Eukaryota</taxon>
        <taxon>Metazoa</taxon>
        <taxon>Ecdysozoa</taxon>
        <taxon>Arthropoda</taxon>
        <taxon>Chelicerata</taxon>
        <taxon>Arachnida</taxon>
        <taxon>Acari</taxon>
        <taxon>Parasitiformes</taxon>
        <taxon>Ixodida</taxon>
        <taxon>Ixodoidea</taxon>
        <taxon>Ixodidae</taxon>
        <taxon>Rhipicephalinae</taxon>
        <taxon>Dermacentor</taxon>
    </lineage>
</organism>
<sequence>MLCFLMNPLVCSVLLGDQWRRVGGGSAERLQTSRAAVTRDAKLWPKGIIPYVFEPRPNRQKRLIREAMEQIEAVSCIRFVNRTTERDYVFIDRNDTCGSYVGRKGGRQHLALGLGCMQIGSVMHELLHVVGFHHEHSRSDRDDYIDVFLDNVQPGRQHNFRKMQPFENRLLSPFDLDSIMLYGSEFFARAPGLFTLLAKDGSRLEAVFNKRRISDSDTRRIRMLYRC</sequence>
<evidence type="ECO:0000313" key="2">
    <source>
        <dbReference type="Proteomes" id="UP000821865"/>
    </source>
</evidence>
<dbReference type="Proteomes" id="UP000821865">
    <property type="component" value="Chromosome 5"/>
</dbReference>
<keyword evidence="2" id="KW-1185">Reference proteome</keyword>
<proteinExistence type="predicted"/>
<reference evidence="1" key="1">
    <citation type="submission" date="2020-05" db="EMBL/GenBank/DDBJ databases">
        <title>Large-scale comparative analyses of tick genomes elucidate their genetic diversity and vector capacities.</title>
        <authorList>
            <person name="Jia N."/>
            <person name="Wang J."/>
            <person name="Shi W."/>
            <person name="Du L."/>
            <person name="Sun Y."/>
            <person name="Zhan W."/>
            <person name="Jiang J."/>
            <person name="Wang Q."/>
            <person name="Zhang B."/>
            <person name="Ji P."/>
            <person name="Sakyi L.B."/>
            <person name="Cui X."/>
            <person name="Yuan T."/>
            <person name="Jiang B."/>
            <person name="Yang W."/>
            <person name="Lam T.T.-Y."/>
            <person name="Chang Q."/>
            <person name="Ding S."/>
            <person name="Wang X."/>
            <person name="Zhu J."/>
            <person name="Ruan X."/>
            <person name="Zhao L."/>
            <person name="Wei J."/>
            <person name="Que T."/>
            <person name="Du C."/>
            <person name="Cheng J."/>
            <person name="Dai P."/>
            <person name="Han X."/>
            <person name="Huang E."/>
            <person name="Gao Y."/>
            <person name="Liu J."/>
            <person name="Shao H."/>
            <person name="Ye R."/>
            <person name="Li L."/>
            <person name="Wei W."/>
            <person name="Wang X."/>
            <person name="Wang C."/>
            <person name="Yang T."/>
            <person name="Huo Q."/>
            <person name="Li W."/>
            <person name="Guo W."/>
            <person name="Chen H."/>
            <person name="Zhou L."/>
            <person name="Ni X."/>
            <person name="Tian J."/>
            <person name="Zhou Y."/>
            <person name="Sheng Y."/>
            <person name="Liu T."/>
            <person name="Pan Y."/>
            <person name="Xia L."/>
            <person name="Li J."/>
            <person name="Zhao F."/>
            <person name="Cao W."/>
        </authorList>
    </citation>
    <scope>NUCLEOTIDE SEQUENCE</scope>
    <source>
        <strain evidence="1">Dsil-2018</strain>
    </source>
</reference>
<name>A0ACB8CRL4_DERSI</name>
<evidence type="ECO:0000313" key="1">
    <source>
        <dbReference type="EMBL" id="KAH7949744.1"/>
    </source>
</evidence>
<gene>
    <name evidence="1" type="ORF">HPB49_014961</name>
</gene>
<dbReference type="EMBL" id="CM023474">
    <property type="protein sequence ID" value="KAH7949744.1"/>
    <property type="molecule type" value="Genomic_DNA"/>
</dbReference>
<accession>A0ACB8CRL4</accession>
<comment type="caution">
    <text evidence="1">The sequence shown here is derived from an EMBL/GenBank/DDBJ whole genome shotgun (WGS) entry which is preliminary data.</text>
</comment>
<protein>
    <submittedName>
        <fullName evidence="1">Uncharacterized protein</fullName>
    </submittedName>
</protein>